<dbReference type="PATRIC" id="fig|1030841.3.peg.1769"/>
<dbReference type="Pfam" id="PF00005">
    <property type="entry name" value="ABC_tran"/>
    <property type="match status" value="1"/>
</dbReference>
<dbReference type="HOGENOM" id="CLU_000604_1_22_4"/>
<dbReference type="PANTHER" id="PTHR42781">
    <property type="entry name" value="SPERMIDINE/PUTRESCINE IMPORT ATP-BINDING PROTEIN POTA"/>
    <property type="match status" value="1"/>
</dbReference>
<keyword evidence="2" id="KW-0472">Membrane</keyword>
<evidence type="ECO:0000259" key="5">
    <source>
        <dbReference type="PROSITE" id="PS50893"/>
    </source>
</evidence>
<dbReference type="SMART" id="SM00382">
    <property type="entry name" value="AAA"/>
    <property type="match status" value="1"/>
</dbReference>
<dbReference type="EMBL" id="AGAZ01000061">
    <property type="protein sequence ID" value="EGZ45220.1"/>
    <property type="molecule type" value="Genomic_DNA"/>
</dbReference>
<keyword evidence="4" id="KW-0067">ATP-binding</keyword>
<evidence type="ECO:0000313" key="7">
    <source>
        <dbReference type="Proteomes" id="UP000005336"/>
    </source>
</evidence>
<dbReference type="InterPro" id="IPR050093">
    <property type="entry name" value="ABC_SmlMolc_Importer"/>
</dbReference>
<protein>
    <submittedName>
        <fullName evidence="6">Molybdate ABC superfamily ATP binding cassette transporter, ABC protein</fullName>
        <ecNumber evidence="6">3.6.3.-</ecNumber>
    </submittedName>
</protein>
<gene>
    <name evidence="6" type="ORF">HMPREF9370_1779</name>
</gene>
<evidence type="ECO:0000313" key="6">
    <source>
        <dbReference type="EMBL" id="EGZ45220.1"/>
    </source>
</evidence>
<organism evidence="6 7">
    <name type="scientific">Neisseria wadsworthii 9715</name>
    <dbReference type="NCBI Taxonomy" id="1030841"/>
    <lineage>
        <taxon>Bacteria</taxon>
        <taxon>Pseudomonadati</taxon>
        <taxon>Pseudomonadota</taxon>
        <taxon>Betaproteobacteria</taxon>
        <taxon>Neisseriales</taxon>
        <taxon>Neisseriaceae</taxon>
        <taxon>Neisseria</taxon>
    </lineage>
</organism>
<dbReference type="EC" id="3.6.3.-" evidence="6"/>
<evidence type="ECO:0000256" key="4">
    <source>
        <dbReference type="ARBA" id="ARBA00022840"/>
    </source>
</evidence>
<feature type="domain" description="ABC transporter" evidence="5">
    <location>
        <begin position="2"/>
        <end position="216"/>
    </location>
</feature>
<dbReference type="PROSITE" id="PS50893">
    <property type="entry name" value="ABC_TRANSPORTER_2"/>
    <property type="match status" value="1"/>
</dbReference>
<evidence type="ECO:0000256" key="3">
    <source>
        <dbReference type="ARBA" id="ARBA00022741"/>
    </source>
</evidence>
<accession>G4CRR9</accession>
<evidence type="ECO:0000256" key="1">
    <source>
        <dbReference type="ARBA" id="ARBA00022448"/>
    </source>
</evidence>
<comment type="caution">
    <text evidence="6">The sequence shown here is derived from an EMBL/GenBank/DDBJ whole genome shotgun (WGS) entry which is preliminary data.</text>
</comment>
<sequence length="217" mass="24143">MLFDFSLQKKFTAFELDVSLQSDSPNIAIVGASGSGKTLTLNMLAGLLKADSGYIRIQGEQWFDGKRHLPPQERRVGLVFQDYALFPHLTVAQNIAFGLNRGLANPKQKHAQVQAASWLERMQLSHVAAHYPSEISGGQKQRTALARALANRPKLLLLDEPFSALDTDLRGQMRQEVGALAREQCVPLILITHDTQDAEALADQIWRMEAGRLMRVN</sequence>
<keyword evidence="3" id="KW-0547">Nucleotide-binding</keyword>
<dbReference type="SUPFAM" id="SSF52540">
    <property type="entry name" value="P-loop containing nucleoside triphosphate hydrolases"/>
    <property type="match status" value="1"/>
</dbReference>
<dbReference type="InterPro" id="IPR003593">
    <property type="entry name" value="AAA+_ATPase"/>
</dbReference>
<keyword evidence="1" id="KW-0813">Transport</keyword>
<keyword evidence="7" id="KW-1185">Reference proteome</keyword>
<evidence type="ECO:0000256" key="2">
    <source>
        <dbReference type="ARBA" id="ARBA00022475"/>
    </source>
</evidence>
<dbReference type="AlphaFoldDB" id="G4CRR9"/>
<dbReference type="RefSeq" id="WP_009116920.1">
    <property type="nucleotide sequence ID" value="NZ_JH165159.1"/>
</dbReference>
<name>G4CRR9_9NEIS</name>
<dbReference type="STRING" id="1030841.HMPREF9370_1779"/>
<keyword evidence="2" id="KW-1003">Cell membrane</keyword>
<dbReference type="PANTHER" id="PTHR42781:SF4">
    <property type="entry name" value="SPERMIDINE_PUTRESCINE IMPORT ATP-BINDING PROTEIN POTA"/>
    <property type="match status" value="1"/>
</dbReference>
<dbReference type="Proteomes" id="UP000005336">
    <property type="component" value="Unassembled WGS sequence"/>
</dbReference>
<proteinExistence type="predicted"/>
<dbReference type="InterPro" id="IPR003439">
    <property type="entry name" value="ABC_transporter-like_ATP-bd"/>
</dbReference>
<dbReference type="Gene3D" id="3.40.50.300">
    <property type="entry name" value="P-loop containing nucleotide triphosphate hydrolases"/>
    <property type="match status" value="1"/>
</dbReference>
<dbReference type="GO" id="GO:0005524">
    <property type="term" value="F:ATP binding"/>
    <property type="evidence" value="ECO:0007669"/>
    <property type="project" value="UniProtKB-KW"/>
</dbReference>
<keyword evidence="6" id="KW-0378">Hydrolase</keyword>
<reference evidence="6 7" key="1">
    <citation type="submission" date="2011-06" db="EMBL/GenBank/DDBJ databases">
        <authorList>
            <person name="Muzny D."/>
            <person name="Qin X."/>
            <person name="Deng J."/>
            <person name="Jiang H."/>
            <person name="Liu Y."/>
            <person name="Qu J."/>
            <person name="Song X.-Z."/>
            <person name="Zhang L."/>
            <person name="Thornton R."/>
            <person name="Coyle M."/>
            <person name="Francisco L."/>
            <person name="Jackson L."/>
            <person name="Javaid M."/>
            <person name="Korchina V."/>
            <person name="Kovar C."/>
            <person name="Mata R."/>
            <person name="Mathew T."/>
            <person name="Ngo R."/>
            <person name="Nguyen L."/>
            <person name="Nguyen N."/>
            <person name="Okwuonu G."/>
            <person name="Ongeri F."/>
            <person name="Pham C."/>
            <person name="Simmons D."/>
            <person name="Wilczek-Boney K."/>
            <person name="Hale W."/>
            <person name="Jakkamsetti A."/>
            <person name="Pham P."/>
            <person name="Ruth R."/>
            <person name="San Lucas F."/>
            <person name="Warren J."/>
            <person name="Zhang J."/>
            <person name="Zhao Z."/>
            <person name="Zhou C."/>
            <person name="Zhu D."/>
            <person name="Lee S."/>
            <person name="Bess C."/>
            <person name="Blankenburg K."/>
            <person name="Forbes L."/>
            <person name="Fu Q."/>
            <person name="Gubbala S."/>
            <person name="Hirani K."/>
            <person name="Jayaseelan J.C."/>
            <person name="Lara F."/>
            <person name="Munidasa M."/>
            <person name="Palculict T."/>
            <person name="Patil S."/>
            <person name="Pu L.-L."/>
            <person name="Saada N."/>
            <person name="Tang L."/>
            <person name="Weissenberger G."/>
            <person name="Zhu Y."/>
            <person name="Hemphill L."/>
            <person name="Shang Y."/>
            <person name="Youmans B."/>
            <person name="Ayvaz T."/>
            <person name="Ross M."/>
            <person name="Santibanez J."/>
            <person name="Aqrawi P."/>
            <person name="Gross S."/>
            <person name="Joshi V."/>
            <person name="Fowler G."/>
            <person name="Nazareth L."/>
            <person name="Reid J."/>
            <person name="Worley K."/>
            <person name="Petrosino J."/>
            <person name="Highlander S."/>
            <person name="Gibbs R."/>
        </authorList>
    </citation>
    <scope>NUCLEOTIDE SEQUENCE [LARGE SCALE GENOMIC DNA]</scope>
    <source>
        <strain evidence="6 7">9715</strain>
    </source>
</reference>
<dbReference type="GO" id="GO:0016887">
    <property type="term" value="F:ATP hydrolysis activity"/>
    <property type="evidence" value="ECO:0007669"/>
    <property type="project" value="InterPro"/>
</dbReference>
<dbReference type="OrthoDB" id="5298774at2"/>
<dbReference type="InterPro" id="IPR027417">
    <property type="entry name" value="P-loop_NTPase"/>
</dbReference>